<protein>
    <submittedName>
        <fullName evidence="4">Glycosyltransferase family 4 protein</fullName>
    </submittedName>
</protein>
<feature type="domain" description="Glycosyl transferase family 1" evidence="3">
    <location>
        <begin position="106"/>
        <end position="262"/>
    </location>
</feature>
<dbReference type="RefSeq" id="WP_216958118.1">
    <property type="nucleotide sequence ID" value="NZ_JAHOPB010000001.1"/>
</dbReference>
<evidence type="ECO:0000256" key="1">
    <source>
        <dbReference type="ARBA" id="ARBA00022676"/>
    </source>
</evidence>
<keyword evidence="2" id="KW-0808">Transferase</keyword>
<sequence length="448" mass="49624">MSAKYDLSSDEEANADASAHVFFAGSNRIPLRSDSPPIIVPLHGGATLSSGFLKEQLPRLRFCDRIIANCSADVDCLRLLHPRAHCIIRVLRLPVDSSVFRPISKSFAKEQLGIPQTRFVVGLIGRLIPQKGIHTFIRLISQMRDRNPQHDIMGIIVGDFIASYPVLPYRSSSNYKRHILGLIERAKLKRHIRLIGGRDVNDTVLRTVYCAMDVYAQPSQTVDENFGYAAVEAMACGTPVIATEYGGLRDTVAHGETGYLIPTWATCGGLRSDCNAAIHYMERLLDPRLRKAMGVAALAKSRKTGSLASFQRRLVAIIDEAVAHPSRRRLGNSPLGPLARAKSLLPRSEPDWSTIYPMSAAYGLQVPSVRGKNREISLAGKFRVSKDGRVQLLDPAWPATASLERRELEILRKLRSGADAHELVAAYPRHSVNKLINLGFIVVNRRWS</sequence>
<dbReference type="Proteomes" id="UP000727907">
    <property type="component" value="Unassembled WGS sequence"/>
</dbReference>
<evidence type="ECO:0000313" key="4">
    <source>
        <dbReference type="EMBL" id="MBU8873712.1"/>
    </source>
</evidence>
<keyword evidence="1" id="KW-0328">Glycosyltransferase</keyword>
<evidence type="ECO:0000256" key="2">
    <source>
        <dbReference type="ARBA" id="ARBA00022679"/>
    </source>
</evidence>
<keyword evidence="5" id="KW-1185">Reference proteome</keyword>
<organism evidence="4 5">
    <name type="scientific">Reyranella humidisoli</name>
    <dbReference type="NCBI Taxonomy" id="2849149"/>
    <lineage>
        <taxon>Bacteria</taxon>
        <taxon>Pseudomonadati</taxon>
        <taxon>Pseudomonadota</taxon>
        <taxon>Alphaproteobacteria</taxon>
        <taxon>Hyphomicrobiales</taxon>
        <taxon>Reyranellaceae</taxon>
        <taxon>Reyranella</taxon>
    </lineage>
</organism>
<evidence type="ECO:0000313" key="5">
    <source>
        <dbReference type="Proteomes" id="UP000727907"/>
    </source>
</evidence>
<name>A0ABS6IGI5_9HYPH</name>
<proteinExistence type="predicted"/>
<evidence type="ECO:0000259" key="3">
    <source>
        <dbReference type="Pfam" id="PF00534"/>
    </source>
</evidence>
<dbReference type="EMBL" id="JAHOPB010000001">
    <property type="protein sequence ID" value="MBU8873712.1"/>
    <property type="molecule type" value="Genomic_DNA"/>
</dbReference>
<dbReference type="PANTHER" id="PTHR12526:SF510">
    <property type="entry name" value="D-INOSITOL 3-PHOSPHATE GLYCOSYLTRANSFERASE"/>
    <property type="match status" value="1"/>
</dbReference>
<reference evidence="4 5" key="1">
    <citation type="submission" date="2021-06" db="EMBL/GenBank/DDBJ databases">
        <authorList>
            <person name="Lee D.H."/>
        </authorList>
    </citation>
    <scope>NUCLEOTIDE SEQUENCE [LARGE SCALE GENOMIC DNA]</scope>
    <source>
        <strain evidence="4 5">MMS21-HV4-11</strain>
    </source>
</reference>
<comment type="caution">
    <text evidence="4">The sequence shown here is derived from an EMBL/GenBank/DDBJ whole genome shotgun (WGS) entry which is preliminary data.</text>
</comment>
<accession>A0ABS6IGI5</accession>
<dbReference type="PANTHER" id="PTHR12526">
    <property type="entry name" value="GLYCOSYLTRANSFERASE"/>
    <property type="match status" value="1"/>
</dbReference>
<dbReference type="CDD" id="cd03801">
    <property type="entry name" value="GT4_PimA-like"/>
    <property type="match status" value="1"/>
</dbReference>
<dbReference type="InterPro" id="IPR001296">
    <property type="entry name" value="Glyco_trans_1"/>
</dbReference>
<gene>
    <name evidence="4" type="ORF">KQ910_08055</name>
</gene>
<dbReference type="Pfam" id="PF00534">
    <property type="entry name" value="Glycos_transf_1"/>
    <property type="match status" value="1"/>
</dbReference>